<accession>A0A8W8IUV0</accession>
<name>A0A8W8IUV0_MAGGI</name>
<reference evidence="1" key="1">
    <citation type="submission" date="2022-08" db="UniProtKB">
        <authorList>
            <consortium name="EnsemblMetazoa"/>
        </authorList>
    </citation>
    <scope>IDENTIFICATION</scope>
    <source>
        <strain evidence="1">05x7-T-G4-1.051#20</strain>
    </source>
</reference>
<dbReference type="Proteomes" id="UP000005408">
    <property type="component" value="Unassembled WGS sequence"/>
</dbReference>
<evidence type="ECO:0008006" key="3">
    <source>
        <dbReference type="Google" id="ProtNLM"/>
    </source>
</evidence>
<protein>
    <recommendedName>
        <fullName evidence="3">G domain-containing protein</fullName>
    </recommendedName>
</protein>
<keyword evidence="2" id="KW-1185">Reference proteome</keyword>
<evidence type="ECO:0000313" key="2">
    <source>
        <dbReference type="Proteomes" id="UP000005408"/>
    </source>
</evidence>
<evidence type="ECO:0000313" key="1">
    <source>
        <dbReference type="EnsemblMetazoa" id="G15685.1:cds"/>
    </source>
</evidence>
<sequence length="289" mass="33231">MIVEKIPEDERRNEVWNELKANLNEIKKPKNVLLLGEYGTGKSSFINTVITALTGRYRYYADIGSGNLHCTTRLHKIFREEYWNPEKEEDRALNLPNFIDIIGLDVQLSNPFEVDTVNSQIMNLILNGKLSEDTDLLDLGMKLKEGKKIKEIPEDESLVIDIIVIVVSLEDDKIQHTLLDEIYKESNKRTRQFPVFAVLTKSDKCNDQKKLEKKKKDIAEEISIDVKKILICKNYHEGQNPDSRDVEILEFLTKLCDPCLKVVKLHKVKVEEEQATSTPIPPTYGCSLM</sequence>
<dbReference type="EnsemblMetazoa" id="G15685.1">
    <property type="protein sequence ID" value="G15685.1:cds"/>
    <property type="gene ID" value="G15685"/>
</dbReference>
<dbReference type="AlphaFoldDB" id="A0A8W8IUV0"/>
<dbReference type="InterPro" id="IPR027417">
    <property type="entry name" value="P-loop_NTPase"/>
</dbReference>
<organism evidence="1 2">
    <name type="scientific">Magallana gigas</name>
    <name type="common">Pacific oyster</name>
    <name type="synonym">Crassostrea gigas</name>
    <dbReference type="NCBI Taxonomy" id="29159"/>
    <lineage>
        <taxon>Eukaryota</taxon>
        <taxon>Metazoa</taxon>
        <taxon>Spiralia</taxon>
        <taxon>Lophotrochozoa</taxon>
        <taxon>Mollusca</taxon>
        <taxon>Bivalvia</taxon>
        <taxon>Autobranchia</taxon>
        <taxon>Pteriomorphia</taxon>
        <taxon>Ostreida</taxon>
        <taxon>Ostreoidea</taxon>
        <taxon>Ostreidae</taxon>
        <taxon>Magallana</taxon>
    </lineage>
</organism>
<dbReference type="Gene3D" id="3.40.50.300">
    <property type="entry name" value="P-loop containing nucleotide triphosphate hydrolases"/>
    <property type="match status" value="1"/>
</dbReference>
<dbReference type="SUPFAM" id="SSF52540">
    <property type="entry name" value="P-loop containing nucleoside triphosphate hydrolases"/>
    <property type="match status" value="1"/>
</dbReference>
<proteinExistence type="predicted"/>